<dbReference type="OrthoDB" id="5791190at2759"/>
<accession>E9HUH4</accession>
<dbReference type="InParanoid" id="E9HUH4"/>
<organism evidence="2 3">
    <name type="scientific">Daphnia pulex</name>
    <name type="common">Water flea</name>
    <dbReference type="NCBI Taxonomy" id="6669"/>
    <lineage>
        <taxon>Eukaryota</taxon>
        <taxon>Metazoa</taxon>
        <taxon>Ecdysozoa</taxon>
        <taxon>Arthropoda</taxon>
        <taxon>Crustacea</taxon>
        <taxon>Branchiopoda</taxon>
        <taxon>Diplostraca</taxon>
        <taxon>Cladocera</taxon>
        <taxon>Anomopoda</taxon>
        <taxon>Daphniidae</taxon>
        <taxon>Daphnia</taxon>
    </lineage>
</organism>
<reference evidence="2 3" key="1">
    <citation type="journal article" date="2011" name="Science">
        <title>The ecoresponsive genome of Daphnia pulex.</title>
        <authorList>
            <person name="Colbourne J.K."/>
            <person name="Pfrender M.E."/>
            <person name="Gilbert D."/>
            <person name="Thomas W.K."/>
            <person name="Tucker A."/>
            <person name="Oakley T.H."/>
            <person name="Tokishita S."/>
            <person name="Aerts A."/>
            <person name="Arnold G.J."/>
            <person name="Basu M.K."/>
            <person name="Bauer D.J."/>
            <person name="Caceres C.E."/>
            <person name="Carmel L."/>
            <person name="Casola C."/>
            <person name="Choi J.H."/>
            <person name="Detter J.C."/>
            <person name="Dong Q."/>
            <person name="Dusheyko S."/>
            <person name="Eads B.D."/>
            <person name="Frohlich T."/>
            <person name="Geiler-Samerotte K.A."/>
            <person name="Gerlach D."/>
            <person name="Hatcher P."/>
            <person name="Jogdeo S."/>
            <person name="Krijgsveld J."/>
            <person name="Kriventseva E.V."/>
            <person name="Kultz D."/>
            <person name="Laforsch C."/>
            <person name="Lindquist E."/>
            <person name="Lopez J."/>
            <person name="Manak J.R."/>
            <person name="Muller J."/>
            <person name="Pangilinan J."/>
            <person name="Patwardhan R.P."/>
            <person name="Pitluck S."/>
            <person name="Pritham E.J."/>
            <person name="Rechtsteiner A."/>
            <person name="Rho M."/>
            <person name="Rogozin I.B."/>
            <person name="Sakarya O."/>
            <person name="Salamov A."/>
            <person name="Schaack S."/>
            <person name="Shapiro H."/>
            <person name="Shiga Y."/>
            <person name="Skalitzky C."/>
            <person name="Smith Z."/>
            <person name="Souvorov A."/>
            <person name="Sung W."/>
            <person name="Tang Z."/>
            <person name="Tsuchiya D."/>
            <person name="Tu H."/>
            <person name="Vos H."/>
            <person name="Wang M."/>
            <person name="Wolf Y.I."/>
            <person name="Yamagata H."/>
            <person name="Yamada T."/>
            <person name="Ye Y."/>
            <person name="Shaw J.R."/>
            <person name="Andrews J."/>
            <person name="Crease T.J."/>
            <person name="Tang H."/>
            <person name="Lucas S.M."/>
            <person name="Robertson H.M."/>
            <person name="Bork P."/>
            <person name="Koonin E.V."/>
            <person name="Zdobnov E.M."/>
            <person name="Grigoriev I.V."/>
            <person name="Lynch M."/>
            <person name="Boore J.L."/>
        </authorList>
    </citation>
    <scope>NUCLEOTIDE SEQUENCE [LARGE SCALE GENOMIC DNA]</scope>
</reference>
<feature type="region of interest" description="Disordered" evidence="1">
    <location>
        <begin position="154"/>
        <end position="174"/>
    </location>
</feature>
<keyword evidence="3" id="KW-1185">Reference proteome</keyword>
<feature type="compositionally biased region" description="Basic and acidic residues" evidence="1">
    <location>
        <begin position="158"/>
        <end position="173"/>
    </location>
</feature>
<dbReference type="KEGG" id="dpx:DAPPUDRAFT_266098"/>
<dbReference type="PhylomeDB" id="E9HUH4"/>
<evidence type="ECO:0000313" key="2">
    <source>
        <dbReference type="EMBL" id="EFX64611.1"/>
    </source>
</evidence>
<name>E9HUH4_DAPPU</name>
<sequence>MAEHSQCSKDVLLFENISTPRYEIEDAKKRPKEAYLPKPGSKFIVKWTDPKYCNDLRADGYLWRQGSGKKKMKTLHNGKSFFKFYFKLRINQGEEAEAFTSEFNKRAYVHEDYPNQVLVIYDGDEKVVNKNYSHGNSTRKEKTDKPYFRTAPSVLETAKSRPNEPPSKVHGDIMDAAPVAMKIQAVEASRDIEKL</sequence>
<proteinExistence type="predicted"/>
<dbReference type="EMBL" id="GL732810">
    <property type="protein sequence ID" value="EFX64611.1"/>
    <property type="molecule type" value="Genomic_DNA"/>
</dbReference>
<dbReference type="AlphaFoldDB" id="E9HUH4"/>
<evidence type="ECO:0000256" key="1">
    <source>
        <dbReference type="SAM" id="MobiDB-lite"/>
    </source>
</evidence>
<gene>
    <name evidence="2" type="ORF">DAPPUDRAFT_266098</name>
</gene>
<dbReference type="HOGENOM" id="CLU_1397651_0_0_1"/>
<protein>
    <recommendedName>
        <fullName evidence="4">CG-1 domain-containing protein</fullName>
    </recommendedName>
</protein>
<dbReference type="Proteomes" id="UP000000305">
    <property type="component" value="Unassembled WGS sequence"/>
</dbReference>
<evidence type="ECO:0008006" key="4">
    <source>
        <dbReference type="Google" id="ProtNLM"/>
    </source>
</evidence>
<evidence type="ECO:0000313" key="3">
    <source>
        <dbReference type="Proteomes" id="UP000000305"/>
    </source>
</evidence>